<dbReference type="EMBL" id="CAKASE010000048">
    <property type="protein sequence ID" value="CAG9562591.1"/>
    <property type="molecule type" value="Genomic_DNA"/>
</dbReference>
<sequence>MLVHMINKQLNREEDQVEETAPSVASEAIGRALSDNEPGRMLQYTCKAPAAPEGYQNRLRVVYSQAKVPSTVKNTTRYIPQGPDRILDAPDILDD</sequence>
<evidence type="ECO:0000256" key="1">
    <source>
        <dbReference type="SAM" id="MobiDB-lite"/>
    </source>
</evidence>
<comment type="caution">
    <text evidence="2">The sequence shown here is derived from an EMBL/GenBank/DDBJ whole genome shotgun (WGS) entry which is preliminary data.</text>
</comment>
<feature type="region of interest" description="Disordered" evidence="1">
    <location>
        <begin position="75"/>
        <end position="95"/>
    </location>
</feature>
<gene>
    <name evidence="2" type="ORF">DCHRY22_LOCUS3904</name>
</gene>
<keyword evidence="3" id="KW-1185">Reference proteome</keyword>
<protein>
    <submittedName>
        <fullName evidence="2">(African queen) hypothetical protein</fullName>
    </submittedName>
</protein>
<proteinExistence type="predicted"/>
<name>A0A8J2QMI9_9NEOP</name>
<dbReference type="OrthoDB" id="7164586at2759"/>
<reference evidence="2" key="1">
    <citation type="submission" date="2021-09" db="EMBL/GenBank/DDBJ databases">
        <authorList>
            <person name="Martin H S."/>
        </authorList>
    </citation>
    <scope>NUCLEOTIDE SEQUENCE</scope>
</reference>
<evidence type="ECO:0000313" key="2">
    <source>
        <dbReference type="EMBL" id="CAG9562591.1"/>
    </source>
</evidence>
<evidence type="ECO:0000313" key="3">
    <source>
        <dbReference type="Proteomes" id="UP000789524"/>
    </source>
</evidence>
<accession>A0A8J2QMI9</accession>
<dbReference type="AlphaFoldDB" id="A0A8J2QMI9"/>
<dbReference type="Proteomes" id="UP000789524">
    <property type="component" value="Unassembled WGS sequence"/>
</dbReference>
<organism evidence="2 3">
    <name type="scientific">Danaus chrysippus</name>
    <name type="common">African queen</name>
    <dbReference type="NCBI Taxonomy" id="151541"/>
    <lineage>
        <taxon>Eukaryota</taxon>
        <taxon>Metazoa</taxon>
        <taxon>Ecdysozoa</taxon>
        <taxon>Arthropoda</taxon>
        <taxon>Hexapoda</taxon>
        <taxon>Insecta</taxon>
        <taxon>Pterygota</taxon>
        <taxon>Neoptera</taxon>
        <taxon>Endopterygota</taxon>
        <taxon>Lepidoptera</taxon>
        <taxon>Glossata</taxon>
        <taxon>Ditrysia</taxon>
        <taxon>Papilionoidea</taxon>
        <taxon>Nymphalidae</taxon>
        <taxon>Danainae</taxon>
        <taxon>Danaini</taxon>
        <taxon>Danaina</taxon>
        <taxon>Danaus</taxon>
        <taxon>Anosia</taxon>
    </lineage>
</organism>